<dbReference type="PATRIC" id="fig|45067.4.peg.437"/>
<sequence>MTALLNLQNMFQAYLLNGQPTIENHVIHSAKVSAAKRLDIYGDAYRSRLLECLASNYPVFKRYIGPELFEEIGNTYIEQYPSSYRSIRWYGDNFSHYLEQNQPKTHSYLAELAHFEWCLNLAFDAADADVLTVQEMAAVPPESWADMTFTLHPSLQQLNFFWNVAPIWQAVANEQVPDKPVRNAKQKSWGVWRSNYTSRFYSLADDEAWALAATMRGANFGEICTGLCEWLNEEEVGLRAASLLKGWIELGLITKIRSE</sequence>
<dbReference type="RefSeq" id="WP_028373737.1">
    <property type="nucleotide sequence ID" value="NZ_CAAAJD010000024.1"/>
</dbReference>
<name>A0A0W0VXJ8_9GAMM</name>
<gene>
    <name evidence="2" type="ORF">Llan_0415</name>
</gene>
<accession>A0A0W0VXJ8</accession>
<evidence type="ECO:0000259" key="1">
    <source>
        <dbReference type="Pfam" id="PF09836"/>
    </source>
</evidence>
<dbReference type="Pfam" id="PF09836">
    <property type="entry name" value="DUF2063"/>
    <property type="match status" value="1"/>
</dbReference>
<keyword evidence="3" id="KW-1185">Reference proteome</keyword>
<dbReference type="AlphaFoldDB" id="A0A0W0VXJ8"/>
<feature type="domain" description="Putative DNA-binding" evidence="1">
    <location>
        <begin position="7"/>
        <end position="98"/>
    </location>
</feature>
<evidence type="ECO:0000313" key="2">
    <source>
        <dbReference type="EMBL" id="KTD24721.1"/>
    </source>
</evidence>
<proteinExistence type="predicted"/>
<dbReference type="InterPro" id="IPR018640">
    <property type="entry name" value="DUF2063"/>
</dbReference>
<dbReference type="Proteomes" id="UP000054869">
    <property type="component" value="Unassembled WGS sequence"/>
</dbReference>
<dbReference type="STRING" id="45067.Llan_0415"/>
<evidence type="ECO:0000313" key="3">
    <source>
        <dbReference type="Proteomes" id="UP000054869"/>
    </source>
</evidence>
<dbReference type="EMBL" id="LNYI01000009">
    <property type="protein sequence ID" value="KTD24721.1"/>
    <property type="molecule type" value="Genomic_DNA"/>
</dbReference>
<comment type="caution">
    <text evidence="2">The sequence shown here is derived from an EMBL/GenBank/DDBJ whole genome shotgun (WGS) entry which is preliminary data.</text>
</comment>
<dbReference type="eggNOG" id="COG3219">
    <property type="taxonomic scope" value="Bacteria"/>
</dbReference>
<protein>
    <recommendedName>
        <fullName evidence="1">Putative DNA-binding domain-containing protein</fullName>
    </recommendedName>
</protein>
<organism evidence="2 3">
    <name type="scientific">Legionella lansingensis</name>
    <dbReference type="NCBI Taxonomy" id="45067"/>
    <lineage>
        <taxon>Bacteria</taxon>
        <taxon>Pseudomonadati</taxon>
        <taxon>Pseudomonadota</taxon>
        <taxon>Gammaproteobacteria</taxon>
        <taxon>Legionellales</taxon>
        <taxon>Legionellaceae</taxon>
        <taxon>Legionella</taxon>
    </lineage>
</organism>
<dbReference type="InterPro" id="IPR044922">
    <property type="entry name" value="DUF2063_N_sf"/>
</dbReference>
<reference evidence="2 3" key="1">
    <citation type="submission" date="2015-11" db="EMBL/GenBank/DDBJ databases">
        <title>Genomic analysis of 38 Legionella species identifies large and diverse effector repertoires.</title>
        <authorList>
            <person name="Burstein D."/>
            <person name="Amaro F."/>
            <person name="Zusman T."/>
            <person name="Lifshitz Z."/>
            <person name="Cohen O."/>
            <person name="Gilbert J.A."/>
            <person name="Pupko T."/>
            <person name="Shuman H.A."/>
            <person name="Segal G."/>
        </authorList>
    </citation>
    <scope>NUCLEOTIDE SEQUENCE [LARGE SCALE GENOMIC DNA]</scope>
    <source>
        <strain evidence="2 3">ATCC 49751</strain>
    </source>
</reference>
<dbReference type="Gene3D" id="1.10.150.690">
    <property type="entry name" value="DUF2063"/>
    <property type="match status" value="1"/>
</dbReference>
<dbReference type="OrthoDB" id="343356at2"/>